<name>A0A9D2M9E9_9FIRM</name>
<dbReference type="PANTHER" id="PTHR33705">
    <property type="entry name" value="PHOSPHOCARRIER PROTEIN HPR"/>
    <property type="match status" value="1"/>
</dbReference>
<accession>A0A9D2M9E9</accession>
<comment type="caution">
    <text evidence="5">The sequence shown here is derived from an EMBL/GenBank/DDBJ whole genome shotgun (WGS) entry which is preliminary data.</text>
</comment>
<dbReference type="Gene3D" id="3.30.1340.10">
    <property type="entry name" value="HPr-like"/>
    <property type="match status" value="1"/>
</dbReference>
<dbReference type="CDD" id="cd00367">
    <property type="entry name" value="PTS-HPr_like"/>
    <property type="match status" value="1"/>
</dbReference>
<dbReference type="PRINTS" id="PR00107">
    <property type="entry name" value="PHOSPHOCPHPR"/>
</dbReference>
<comment type="subcellular location">
    <subcellularLocation>
        <location evidence="1">Cytoplasm</location>
    </subcellularLocation>
</comment>
<evidence type="ECO:0000313" key="6">
    <source>
        <dbReference type="Proteomes" id="UP000824208"/>
    </source>
</evidence>
<dbReference type="PROSITE" id="PS51350">
    <property type="entry name" value="PTS_HPR_DOM"/>
    <property type="match status" value="1"/>
</dbReference>
<dbReference type="PANTHER" id="PTHR33705:SF2">
    <property type="entry name" value="PHOSPHOCARRIER PROTEIN NPR"/>
    <property type="match status" value="1"/>
</dbReference>
<keyword evidence="2" id="KW-0963">Cytoplasm</keyword>
<dbReference type="GO" id="GO:0009401">
    <property type="term" value="P:phosphoenolpyruvate-dependent sugar phosphotransferase system"/>
    <property type="evidence" value="ECO:0007669"/>
    <property type="project" value="UniProtKB-KW"/>
</dbReference>
<dbReference type="AlphaFoldDB" id="A0A9D2M9E9"/>
<reference evidence="5" key="2">
    <citation type="submission" date="2021-04" db="EMBL/GenBank/DDBJ databases">
        <authorList>
            <person name="Gilroy R."/>
        </authorList>
    </citation>
    <scope>NUCLEOTIDE SEQUENCE</scope>
    <source>
        <strain evidence="5">CHK189-11263</strain>
    </source>
</reference>
<dbReference type="NCBIfam" id="TIGR01003">
    <property type="entry name" value="PTS_HPr_family"/>
    <property type="match status" value="1"/>
</dbReference>
<dbReference type="InterPro" id="IPR000032">
    <property type="entry name" value="HPr-like"/>
</dbReference>
<dbReference type="InterPro" id="IPR035895">
    <property type="entry name" value="HPr-like_sf"/>
</dbReference>
<evidence type="ECO:0000256" key="2">
    <source>
        <dbReference type="ARBA" id="ARBA00022490"/>
    </source>
</evidence>
<evidence type="ECO:0000313" key="5">
    <source>
        <dbReference type="EMBL" id="HJB56044.1"/>
    </source>
</evidence>
<dbReference type="Pfam" id="PF00381">
    <property type="entry name" value="PTS-HPr"/>
    <property type="match status" value="1"/>
</dbReference>
<evidence type="ECO:0000256" key="1">
    <source>
        <dbReference type="ARBA" id="ARBA00004496"/>
    </source>
</evidence>
<evidence type="ECO:0000259" key="4">
    <source>
        <dbReference type="PROSITE" id="PS51350"/>
    </source>
</evidence>
<gene>
    <name evidence="5" type="ORF">H9714_00665</name>
</gene>
<organism evidence="5 6">
    <name type="scientific">Candidatus Flavonifractor intestinipullorum</name>
    <dbReference type="NCBI Taxonomy" id="2838587"/>
    <lineage>
        <taxon>Bacteria</taxon>
        <taxon>Bacillati</taxon>
        <taxon>Bacillota</taxon>
        <taxon>Clostridia</taxon>
        <taxon>Eubacteriales</taxon>
        <taxon>Oscillospiraceae</taxon>
        <taxon>Flavonifractor</taxon>
    </lineage>
</organism>
<proteinExistence type="predicted"/>
<feature type="domain" description="HPr" evidence="4">
    <location>
        <begin position="1"/>
        <end position="86"/>
    </location>
</feature>
<dbReference type="GO" id="GO:0005737">
    <property type="term" value="C:cytoplasm"/>
    <property type="evidence" value="ECO:0007669"/>
    <property type="project" value="UniProtKB-SubCell"/>
</dbReference>
<dbReference type="InterPro" id="IPR050399">
    <property type="entry name" value="HPr"/>
</dbReference>
<dbReference type="EMBL" id="DWYC01000006">
    <property type="protein sequence ID" value="HJB56044.1"/>
    <property type="molecule type" value="Genomic_DNA"/>
</dbReference>
<dbReference type="SUPFAM" id="SSF55594">
    <property type="entry name" value="HPr-like"/>
    <property type="match status" value="1"/>
</dbReference>
<protein>
    <submittedName>
        <fullName evidence="5">HPr family phosphocarrier protein</fullName>
    </submittedName>
</protein>
<reference evidence="5" key="1">
    <citation type="journal article" date="2021" name="PeerJ">
        <title>Extensive microbial diversity within the chicken gut microbiome revealed by metagenomics and culture.</title>
        <authorList>
            <person name="Gilroy R."/>
            <person name="Ravi A."/>
            <person name="Getino M."/>
            <person name="Pursley I."/>
            <person name="Horton D.L."/>
            <person name="Alikhan N.F."/>
            <person name="Baker D."/>
            <person name="Gharbi K."/>
            <person name="Hall N."/>
            <person name="Watson M."/>
            <person name="Adriaenssens E.M."/>
            <person name="Foster-Nyarko E."/>
            <person name="Jarju S."/>
            <person name="Secka A."/>
            <person name="Antonio M."/>
            <person name="Oren A."/>
            <person name="Chaudhuri R.R."/>
            <person name="La Ragione R."/>
            <person name="Hildebrand F."/>
            <person name="Pallen M.J."/>
        </authorList>
    </citation>
    <scope>NUCLEOTIDE SEQUENCE</scope>
    <source>
        <strain evidence="5">CHK189-11263</strain>
    </source>
</reference>
<sequence>MQEFRYVIRDPVGIHARPAGLLVKALKPFADTEITLSKGEQTVRATQLMRLMTLGARQGDELVVRAEGPRETEAVAAARQVLEQHL</sequence>
<keyword evidence="3" id="KW-0598">Phosphotransferase system</keyword>
<evidence type="ECO:0000256" key="3">
    <source>
        <dbReference type="ARBA" id="ARBA00022683"/>
    </source>
</evidence>
<dbReference type="Proteomes" id="UP000824208">
    <property type="component" value="Unassembled WGS sequence"/>
</dbReference>